<dbReference type="SUPFAM" id="SSF51735">
    <property type="entry name" value="NAD(P)-binding Rossmann-fold domains"/>
    <property type="match status" value="1"/>
</dbReference>
<name>A0A6N8JF80_9BACT</name>
<dbReference type="InterPro" id="IPR036291">
    <property type="entry name" value="NAD(P)-bd_dom_sf"/>
</dbReference>
<reference evidence="4 5" key="1">
    <citation type="submission" date="2019-12" db="EMBL/GenBank/DDBJ databases">
        <title>The draft genomic sequence of strain Chitinophaga oryziterrae JCM 16595.</title>
        <authorList>
            <person name="Zhang X."/>
        </authorList>
    </citation>
    <scope>NUCLEOTIDE SEQUENCE [LARGE SCALE GENOMIC DNA]</scope>
    <source>
        <strain evidence="4 5">JCM 16595</strain>
    </source>
</reference>
<proteinExistence type="inferred from homology"/>
<protein>
    <submittedName>
        <fullName evidence="4">SDR family NAD(P)-dependent oxidoreductase</fullName>
    </submittedName>
</protein>
<evidence type="ECO:0000256" key="1">
    <source>
        <dbReference type="ARBA" id="ARBA00006484"/>
    </source>
</evidence>
<evidence type="ECO:0000256" key="3">
    <source>
        <dbReference type="RuleBase" id="RU000363"/>
    </source>
</evidence>
<dbReference type="InterPro" id="IPR020904">
    <property type="entry name" value="Sc_DH/Rdtase_CS"/>
</dbReference>
<accession>A0A6N8JF80</accession>
<gene>
    <name evidence="4" type="ORF">GO495_20450</name>
</gene>
<dbReference type="InterPro" id="IPR002347">
    <property type="entry name" value="SDR_fam"/>
</dbReference>
<sequence length="287" mass="31388">MSKTILITGTSSGFGKLMALDLAAKGYTVIAAMRSIATKNAGIAKELNAIPNIEVVEMDVTSAESVNAAVEVTVKKYGQIDVLINNAGITGFGLFEATSIEQMKNIFEVNLWGTVRNLLAVLPSMREHRSGLIINITSGLGLITAPYLGPYNGSKWAIEGITETIRYEVKDYGIETVTLQPGAYPTGISEKPENGSDRPEITAAYGSEALEKIQKFGGIMYGKIDEYKMDPQEIADAVTKLVEMAPGTRPFYTTVNRVTGNLEQEYANTKIPYNQEWIKRMGWGEWL</sequence>
<dbReference type="Gene3D" id="3.40.50.720">
    <property type="entry name" value="NAD(P)-binding Rossmann-like Domain"/>
    <property type="match status" value="1"/>
</dbReference>
<comment type="similarity">
    <text evidence="1 3">Belongs to the short-chain dehydrogenases/reductases (SDR) family.</text>
</comment>
<dbReference type="PROSITE" id="PS00061">
    <property type="entry name" value="ADH_SHORT"/>
    <property type="match status" value="1"/>
</dbReference>
<dbReference type="AlphaFoldDB" id="A0A6N8JF80"/>
<evidence type="ECO:0000313" key="5">
    <source>
        <dbReference type="Proteomes" id="UP000468388"/>
    </source>
</evidence>
<evidence type="ECO:0000256" key="2">
    <source>
        <dbReference type="ARBA" id="ARBA00023002"/>
    </source>
</evidence>
<keyword evidence="2" id="KW-0560">Oxidoreductase</keyword>
<dbReference type="PANTHER" id="PTHR43976">
    <property type="entry name" value="SHORT CHAIN DEHYDROGENASE"/>
    <property type="match status" value="1"/>
</dbReference>
<dbReference type="Proteomes" id="UP000468388">
    <property type="component" value="Unassembled WGS sequence"/>
</dbReference>
<dbReference type="Pfam" id="PF00106">
    <property type="entry name" value="adh_short"/>
    <property type="match status" value="1"/>
</dbReference>
<evidence type="ECO:0000313" key="4">
    <source>
        <dbReference type="EMBL" id="MVT42979.1"/>
    </source>
</evidence>
<keyword evidence="5" id="KW-1185">Reference proteome</keyword>
<dbReference type="GO" id="GO:0016491">
    <property type="term" value="F:oxidoreductase activity"/>
    <property type="evidence" value="ECO:0007669"/>
    <property type="project" value="UniProtKB-KW"/>
</dbReference>
<dbReference type="CDD" id="cd05374">
    <property type="entry name" value="17beta-HSD-like_SDR_c"/>
    <property type="match status" value="1"/>
</dbReference>
<dbReference type="RefSeq" id="WP_157301589.1">
    <property type="nucleotide sequence ID" value="NZ_BAAAZB010000004.1"/>
</dbReference>
<comment type="caution">
    <text evidence="4">The sequence shown here is derived from an EMBL/GenBank/DDBJ whole genome shotgun (WGS) entry which is preliminary data.</text>
</comment>
<dbReference type="PRINTS" id="PR00080">
    <property type="entry name" value="SDRFAMILY"/>
</dbReference>
<dbReference type="InterPro" id="IPR051911">
    <property type="entry name" value="SDR_oxidoreductase"/>
</dbReference>
<organism evidence="4 5">
    <name type="scientific">Chitinophaga oryziterrae</name>
    <dbReference type="NCBI Taxonomy" id="1031224"/>
    <lineage>
        <taxon>Bacteria</taxon>
        <taxon>Pseudomonadati</taxon>
        <taxon>Bacteroidota</taxon>
        <taxon>Chitinophagia</taxon>
        <taxon>Chitinophagales</taxon>
        <taxon>Chitinophagaceae</taxon>
        <taxon>Chitinophaga</taxon>
    </lineage>
</organism>
<dbReference type="OrthoDB" id="1235794at2"/>
<dbReference type="PRINTS" id="PR00081">
    <property type="entry name" value="GDHRDH"/>
</dbReference>
<dbReference type="EMBL" id="WRXO01000006">
    <property type="protein sequence ID" value="MVT42979.1"/>
    <property type="molecule type" value="Genomic_DNA"/>
</dbReference>
<dbReference type="PANTHER" id="PTHR43976:SF16">
    <property type="entry name" value="SHORT-CHAIN DEHYDROGENASE_REDUCTASE FAMILY PROTEIN"/>
    <property type="match status" value="1"/>
</dbReference>